<sequence length="329" mass="36447">MSRATAALLDEHWRAQARIGAGVSAQSLAQWSRVNPHSLEGNGSAWLAWMLALIRTERRRSRSQAAAFYRLYRALETGHTLPPLSREHVGETTTLGELREDWAQQTDTIRTPESDDGEEIRLDGFDWPDEPEDAHDRAAVASLVSQGPAKLRQNVAQVADEQARGRLDEAGFLQELEDASQTAGRASAGAADREALRAGRDLIDQASKEDRRALGWARVTDGNPCAFCAMLASRGAIYSSQATAASGGRRKPRGSADGRARANRRPPVSREDLTRYHNGCHCQTVPVFSRNDFMTPDARRFDHEWREVTRGKAGAEARAAWRRHIESSR</sequence>
<dbReference type="RefSeq" id="WP_030067935.1">
    <property type="nucleotide sequence ID" value="NZ_JRKI01000023.1"/>
</dbReference>
<dbReference type="Pfam" id="PF25310">
    <property type="entry name" value="VG15"/>
    <property type="match status" value="1"/>
</dbReference>
<feature type="region of interest" description="Disordered" evidence="1">
    <location>
        <begin position="241"/>
        <end position="271"/>
    </location>
</feature>
<keyword evidence="3" id="KW-1185">Reference proteome</keyword>
<name>A0A0D7CPL1_9ACTN</name>
<proteinExistence type="predicted"/>
<dbReference type="PATRIC" id="fig|1240678.4.peg.3163"/>
<evidence type="ECO:0000256" key="1">
    <source>
        <dbReference type="SAM" id="MobiDB-lite"/>
    </source>
</evidence>
<dbReference type="EMBL" id="JRKI01000023">
    <property type="protein sequence ID" value="KIZ17337.1"/>
    <property type="molecule type" value="Genomic_DNA"/>
</dbReference>
<evidence type="ECO:0008006" key="4">
    <source>
        <dbReference type="Google" id="ProtNLM"/>
    </source>
</evidence>
<dbReference type="Proteomes" id="UP000032458">
    <property type="component" value="Unassembled WGS sequence"/>
</dbReference>
<gene>
    <name evidence="2" type="ORF">SNA_15070</name>
</gene>
<accession>A0A0D7CPL1</accession>
<dbReference type="InterPro" id="IPR057369">
    <property type="entry name" value="VG15"/>
</dbReference>
<protein>
    <recommendedName>
        <fullName evidence="4">Capsid maturation protease</fullName>
    </recommendedName>
</protein>
<reference evidence="2 3" key="1">
    <citation type="submission" date="2014-09" db="EMBL/GenBank/DDBJ databases">
        <title>Draft genome sequence of Streptomyces natalensis ATCC 27448, producer of the antifungal pimaricin.</title>
        <authorList>
            <person name="Mendes M.V."/>
            <person name="Beites T."/>
            <person name="Pires S."/>
            <person name="Santos C.L."/>
            <person name="Moradas-Ferreira P."/>
        </authorList>
    </citation>
    <scope>NUCLEOTIDE SEQUENCE [LARGE SCALE GENOMIC DNA]</scope>
    <source>
        <strain evidence="2 3">ATCC 27448</strain>
    </source>
</reference>
<comment type="caution">
    <text evidence="2">The sequence shown here is derived from an EMBL/GenBank/DDBJ whole genome shotgun (WGS) entry which is preliminary data.</text>
</comment>
<evidence type="ECO:0000313" key="2">
    <source>
        <dbReference type="EMBL" id="KIZ17337.1"/>
    </source>
</evidence>
<evidence type="ECO:0000313" key="3">
    <source>
        <dbReference type="Proteomes" id="UP000032458"/>
    </source>
</evidence>
<organism evidence="2 3">
    <name type="scientific">Streptomyces natalensis ATCC 27448</name>
    <dbReference type="NCBI Taxonomy" id="1240678"/>
    <lineage>
        <taxon>Bacteria</taxon>
        <taxon>Bacillati</taxon>
        <taxon>Actinomycetota</taxon>
        <taxon>Actinomycetes</taxon>
        <taxon>Kitasatosporales</taxon>
        <taxon>Streptomycetaceae</taxon>
        <taxon>Streptomyces</taxon>
    </lineage>
</organism>
<dbReference type="AlphaFoldDB" id="A0A0D7CPL1"/>